<keyword evidence="4" id="KW-0963">Cytoplasm</keyword>
<dbReference type="InterPro" id="IPR020568">
    <property type="entry name" value="Ribosomal_Su5_D2-typ_SF"/>
</dbReference>
<dbReference type="GO" id="GO:0016075">
    <property type="term" value="P:rRNA catabolic process"/>
    <property type="evidence" value="ECO:0007669"/>
    <property type="project" value="TreeGrafter"/>
</dbReference>
<dbReference type="Pfam" id="PF01138">
    <property type="entry name" value="RNase_PH"/>
    <property type="match status" value="1"/>
</dbReference>
<organism evidence="9 10">
    <name type="scientific">Artemia franciscana</name>
    <name type="common">Brine shrimp</name>
    <name type="synonym">Artemia sanfranciscana</name>
    <dbReference type="NCBI Taxonomy" id="6661"/>
    <lineage>
        <taxon>Eukaryota</taxon>
        <taxon>Metazoa</taxon>
        <taxon>Ecdysozoa</taxon>
        <taxon>Arthropoda</taxon>
        <taxon>Crustacea</taxon>
        <taxon>Branchiopoda</taxon>
        <taxon>Anostraca</taxon>
        <taxon>Artemiidae</taxon>
        <taxon>Artemia</taxon>
    </lineage>
</organism>
<dbReference type="GO" id="GO:0071028">
    <property type="term" value="P:nuclear mRNA surveillance"/>
    <property type="evidence" value="ECO:0007669"/>
    <property type="project" value="TreeGrafter"/>
</dbReference>
<evidence type="ECO:0000256" key="5">
    <source>
        <dbReference type="ARBA" id="ARBA00022835"/>
    </source>
</evidence>
<dbReference type="InterPro" id="IPR027408">
    <property type="entry name" value="PNPase/RNase_PH_dom_sf"/>
</dbReference>
<accession>A0AA88LIQ0</accession>
<evidence type="ECO:0000259" key="8">
    <source>
        <dbReference type="Pfam" id="PF03725"/>
    </source>
</evidence>
<dbReference type="Pfam" id="PF03725">
    <property type="entry name" value="RNase_PH_C"/>
    <property type="match status" value="1"/>
</dbReference>
<dbReference type="InterPro" id="IPR001247">
    <property type="entry name" value="ExoRNase_PH_dom1"/>
</dbReference>
<dbReference type="SUPFAM" id="SSF54211">
    <property type="entry name" value="Ribosomal protein S5 domain 2-like"/>
    <property type="match status" value="1"/>
</dbReference>
<dbReference type="AlphaFoldDB" id="A0AA88LIQ0"/>
<dbReference type="GO" id="GO:0034476">
    <property type="term" value="P:U5 snRNA 3'-end processing"/>
    <property type="evidence" value="ECO:0007669"/>
    <property type="project" value="TreeGrafter"/>
</dbReference>
<protein>
    <recommendedName>
        <fullName evidence="6">Ribosomal RNA-processing protein 42</fullName>
    </recommendedName>
</protein>
<dbReference type="GO" id="GO:0071035">
    <property type="term" value="P:nuclear polyadenylation-dependent rRNA catabolic process"/>
    <property type="evidence" value="ECO:0007669"/>
    <property type="project" value="TreeGrafter"/>
</dbReference>
<reference evidence="9" key="1">
    <citation type="submission" date="2023-07" db="EMBL/GenBank/DDBJ databases">
        <title>Chromosome-level genome assembly of Artemia franciscana.</title>
        <authorList>
            <person name="Jo E."/>
        </authorList>
    </citation>
    <scope>NUCLEOTIDE SEQUENCE</scope>
    <source>
        <tissue evidence="9">Whole body</tissue>
    </source>
</reference>
<dbReference type="GO" id="GO:0071038">
    <property type="term" value="P:TRAMP-dependent tRNA surveillance pathway"/>
    <property type="evidence" value="ECO:0007669"/>
    <property type="project" value="TreeGrafter"/>
</dbReference>
<keyword evidence="5" id="KW-0271">Exosome</keyword>
<dbReference type="GO" id="GO:0000467">
    <property type="term" value="P:exonucleolytic trimming to generate mature 3'-end of 5.8S rRNA from tricistronic rRNA transcript (SSU-rRNA, 5.8S rRNA, LSU-rRNA)"/>
    <property type="evidence" value="ECO:0007669"/>
    <property type="project" value="TreeGrafter"/>
</dbReference>
<dbReference type="GO" id="GO:0035925">
    <property type="term" value="F:mRNA 3'-UTR AU-rich region binding"/>
    <property type="evidence" value="ECO:0007669"/>
    <property type="project" value="TreeGrafter"/>
</dbReference>
<comment type="caution">
    <text evidence="9">The sequence shown here is derived from an EMBL/GenBank/DDBJ whole genome shotgun (WGS) entry which is preliminary data.</text>
</comment>
<dbReference type="Gene3D" id="3.30.230.70">
    <property type="entry name" value="GHMP Kinase, N-terminal domain"/>
    <property type="match status" value="1"/>
</dbReference>
<dbReference type="InterPro" id="IPR036345">
    <property type="entry name" value="ExoRNase_PH_dom2_sf"/>
</dbReference>
<evidence type="ECO:0000313" key="9">
    <source>
        <dbReference type="EMBL" id="KAK2723255.1"/>
    </source>
</evidence>
<dbReference type="GO" id="GO:0000176">
    <property type="term" value="C:nuclear exosome (RNase complex)"/>
    <property type="evidence" value="ECO:0007669"/>
    <property type="project" value="TreeGrafter"/>
</dbReference>
<evidence type="ECO:0000256" key="2">
    <source>
        <dbReference type="ARBA" id="ARBA00004604"/>
    </source>
</evidence>
<dbReference type="Proteomes" id="UP001187531">
    <property type="component" value="Unassembled WGS sequence"/>
</dbReference>
<feature type="domain" description="Exoribonuclease phosphorolytic" evidence="8">
    <location>
        <begin position="197"/>
        <end position="259"/>
    </location>
</feature>
<dbReference type="InterPro" id="IPR050590">
    <property type="entry name" value="Exosome_comp_Rrp42_subfam"/>
</dbReference>
<evidence type="ECO:0000256" key="1">
    <source>
        <dbReference type="ARBA" id="ARBA00004496"/>
    </source>
</evidence>
<comment type="subcellular location">
    <subcellularLocation>
        <location evidence="1">Cytoplasm</location>
    </subcellularLocation>
    <subcellularLocation>
        <location evidence="2">Nucleus</location>
        <location evidence="2">Nucleolus</location>
    </subcellularLocation>
</comment>
<evidence type="ECO:0000313" key="10">
    <source>
        <dbReference type="Proteomes" id="UP001187531"/>
    </source>
</evidence>
<name>A0AA88LIQ0_ARTSF</name>
<evidence type="ECO:0000256" key="6">
    <source>
        <dbReference type="ARBA" id="ARBA00042523"/>
    </source>
</evidence>
<dbReference type="GO" id="GO:0034475">
    <property type="term" value="P:U4 snRNA 3'-end processing"/>
    <property type="evidence" value="ECO:0007669"/>
    <property type="project" value="TreeGrafter"/>
</dbReference>
<dbReference type="InterPro" id="IPR015847">
    <property type="entry name" value="ExoRNase_PH_dom2"/>
</dbReference>
<dbReference type="CDD" id="cd11367">
    <property type="entry name" value="RNase_PH_RRP42"/>
    <property type="match status" value="1"/>
</dbReference>
<dbReference type="EMBL" id="JAVRJZ010000004">
    <property type="protein sequence ID" value="KAK2723255.1"/>
    <property type="molecule type" value="Genomic_DNA"/>
</dbReference>
<dbReference type="GO" id="GO:0034473">
    <property type="term" value="P:U1 snRNA 3'-end processing"/>
    <property type="evidence" value="ECO:0007669"/>
    <property type="project" value="TreeGrafter"/>
</dbReference>
<evidence type="ECO:0000256" key="3">
    <source>
        <dbReference type="ARBA" id="ARBA00006678"/>
    </source>
</evidence>
<proteinExistence type="inferred from homology"/>
<gene>
    <name evidence="9" type="ORF">QYM36_001801</name>
</gene>
<sequence length="289" mass="31542">MSEVAICIPEKTFILHGVDDDLRNDGRSYLDYRPLAIETGILPQPNGSCRVRLATSDILVATKLELEQPDKNSSKEGKIEFFVDCSANATPEFEGRGGNEFGNLIAQHLSRAYGHPSVLDLETLCVVPEKYSWKIFVDILILQCGGNLFDAVSLAVKGALFNTEIPKISVTSVDGGEPELEVSDDPKNVWRLPSELFPCLVTLCMIGDNCIVDPTAEEEACSKVAFVFGVTENKRIVATRKMKGGSISPESLAKALEVAGNLGEVLNKALMDKLHREERKGGKRLGFLS</sequence>
<dbReference type="GO" id="GO:0000177">
    <property type="term" value="C:cytoplasmic exosome (RNase complex)"/>
    <property type="evidence" value="ECO:0007669"/>
    <property type="project" value="TreeGrafter"/>
</dbReference>
<evidence type="ECO:0000256" key="4">
    <source>
        <dbReference type="ARBA" id="ARBA00022490"/>
    </source>
</evidence>
<dbReference type="GO" id="GO:0005730">
    <property type="term" value="C:nucleolus"/>
    <property type="evidence" value="ECO:0007669"/>
    <property type="project" value="UniProtKB-SubCell"/>
</dbReference>
<dbReference type="SUPFAM" id="SSF55666">
    <property type="entry name" value="Ribonuclease PH domain 2-like"/>
    <property type="match status" value="1"/>
</dbReference>
<feature type="domain" description="Exoribonuclease phosphorolytic" evidence="7">
    <location>
        <begin position="32"/>
        <end position="166"/>
    </location>
</feature>
<evidence type="ECO:0000259" key="7">
    <source>
        <dbReference type="Pfam" id="PF01138"/>
    </source>
</evidence>
<comment type="similarity">
    <text evidence="3">Belongs to the RNase PH family.</text>
</comment>
<dbReference type="PANTHER" id="PTHR11097">
    <property type="entry name" value="EXOSOME COMPLEX EXONUCLEASE RIBOSOMAL RNA PROCESSING PROTEIN"/>
    <property type="match status" value="1"/>
</dbReference>
<dbReference type="PANTHER" id="PTHR11097:SF8">
    <property type="entry name" value="EXOSOME COMPLEX COMPONENT RRP42"/>
    <property type="match status" value="1"/>
</dbReference>
<keyword evidence="10" id="KW-1185">Reference proteome</keyword>